<comment type="similarity">
    <text evidence="1">Belongs to the FAH family.</text>
</comment>
<feature type="domain" description="Fumarylacetoacetase-like C-terminal" evidence="3">
    <location>
        <begin position="55"/>
        <end position="167"/>
    </location>
</feature>
<evidence type="ECO:0000259" key="3">
    <source>
        <dbReference type="Pfam" id="PF01557"/>
    </source>
</evidence>
<feature type="non-terminal residue" evidence="4">
    <location>
        <position position="173"/>
    </location>
</feature>
<dbReference type="GO" id="GO:0044281">
    <property type="term" value="P:small molecule metabolic process"/>
    <property type="evidence" value="ECO:0007669"/>
    <property type="project" value="UniProtKB-ARBA"/>
</dbReference>
<protein>
    <recommendedName>
        <fullName evidence="3">Fumarylacetoacetase-like C-terminal domain-containing protein</fullName>
    </recommendedName>
</protein>
<dbReference type="InterPro" id="IPR036663">
    <property type="entry name" value="Fumarylacetoacetase_C_sf"/>
</dbReference>
<evidence type="ECO:0000313" key="4">
    <source>
        <dbReference type="EMBL" id="SVD27182.1"/>
    </source>
</evidence>
<sequence>VKIARIEANGRNLLARIEGNQAFIITGTTLSPGGDTGESMSLNEVKFLVPTDPSKIVAIGINYMDHAGDRAAPTEPQPFLKTPSSLIAHGEAIILPPDSTNVHMEAELVAVMNSTCSKVSPEDALNYVAGYSAGNDVSGRDWQQADLQWWRAKSSDTFTAVGPWLDTEIDPWT</sequence>
<reference evidence="4" key="1">
    <citation type="submission" date="2018-05" db="EMBL/GenBank/DDBJ databases">
        <authorList>
            <person name="Lanie J.A."/>
            <person name="Ng W.-L."/>
            <person name="Kazmierczak K.M."/>
            <person name="Andrzejewski T.M."/>
            <person name="Davidsen T.M."/>
            <person name="Wayne K.J."/>
            <person name="Tettelin H."/>
            <person name="Glass J.I."/>
            <person name="Rusch D."/>
            <person name="Podicherti R."/>
            <person name="Tsui H.-C.T."/>
            <person name="Winkler M.E."/>
        </authorList>
    </citation>
    <scope>NUCLEOTIDE SEQUENCE</scope>
</reference>
<dbReference type="EMBL" id="UINC01140188">
    <property type="protein sequence ID" value="SVD27182.1"/>
    <property type="molecule type" value="Genomic_DNA"/>
</dbReference>
<dbReference type="SUPFAM" id="SSF56529">
    <property type="entry name" value="FAH"/>
    <property type="match status" value="1"/>
</dbReference>
<dbReference type="GO" id="GO:0046872">
    <property type="term" value="F:metal ion binding"/>
    <property type="evidence" value="ECO:0007669"/>
    <property type="project" value="UniProtKB-KW"/>
</dbReference>
<keyword evidence="2" id="KW-0479">Metal-binding</keyword>
<dbReference type="InterPro" id="IPR011234">
    <property type="entry name" value="Fumarylacetoacetase-like_C"/>
</dbReference>
<organism evidence="4">
    <name type="scientific">marine metagenome</name>
    <dbReference type="NCBI Taxonomy" id="408172"/>
    <lineage>
        <taxon>unclassified sequences</taxon>
        <taxon>metagenomes</taxon>
        <taxon>ecological metagenomes</taxon>
    </lineage>
</organism>
<dbReference type="AlphaFoldDB" id="A0A382TZN9"/>
<evidence type="ECO:0000256" key="2">
    <source>
        <dbReference type="ARBA" id="ARBA00022723"/>
    </source>
</evidence>
<dbReference type="GO" id="GO:0003824">
    <property type="term" value="F:catalytic activity"/>
    <property type="evidence" value="ECO:0007669"/>
    <property type="project" value="InterPro"/>
</dbReference>
<dbReference type="PANTHER" id="PTHR42796:SF4">
    <property type="entry name" value="FUMARYLACETOACETATE HYDROLASE DOMAIN-CONTAINING PROTEIN 2A"/>
    <property type="match status" value="1"/>
</dbReference>
<name>A0A382TZN9_9ZZZZ</name>
<evidence type="ECO:0000256" key="1">
    <source>
        <dbReference type="ARBA" id="ARBA00010211"/>
    </source>
</evidence>
<dbReference type="InterPro" id="IPR051121">
    <property type="entry name" value="FAH"/>
</dbReference>
<accession>A0A382TZN9</accession>
<dbReference type="PANTHER" id="PTHR42796">
    <property type="entry name" value="FUMARYLACETOACETATE HYDROLASE DOMAIN-CONTAINING PROTEIN 2A-RELATED"/>
    <property type="match status" value="1"/>
</dbReference>
<dbReference type="Gene3D" id="3.90.850.10">
    <property type="entry name" value="Fumarylacetoacetase-like, C-terminal domain"/>
    <property type="match status" value="1"/>
</dbReference>
<gene>
    <name evidence="4" type="ORF">METZ01_LOCUS380036</name>
</gene>
<proteinExistence type="inferred from homology"/>
<feature type="non-terminal residue" evidence="4">
    <location>
        <position position="1"/>
    </location>
</feature>
<dbReference type="Pfam" id="PF01557">
    <property type="entry name" value="FAA_hydrolase"/>
    <property type="match status" value="1"/>
</dbReference>